<comment type="caution">
    <text evidence="1">The sequence shown here is derived from an EMBL/GenBank/DDBJ whole genome shotgun (WGS) entry which is preliminary data.</text>
</comment>
<keyword evidence="2" id="KW-1185">Reference proteome</keyword>
<accession>A0ABR0ASA5</accession>
<evidence type="ECO:0000313" key="2">
    <source>
        <dbReference type="Proteomes" id="UP001234178"/>
    </source>
</evidence>
<organism evidence="1 2">
    <name type="scientific">Daphnia magna</name>
    <dbReference type="NCBI Taxonomy" id="35525"/>
    <lineage>
        <taxon>Eukaryota</taxon>
        <taxon>Metazoa</taxon>
        <taxon>Ecdysozoa</taxon>
        <taxon>Arthropoda</taxon>
        <taxon>Crustacea</taxon>
        <taxon>Branchiopoda</taxon>
        <taxon>Diplostraca</taxon>
        <taxon>Cladocera</taxon>
        <taxon>Anomopoda</taxon>
        <taxon>Daphniidae</taxon>
        <taxon>Daphnia</taxon>
    </lineage>
</organism>
<gene>
    <name evidence="1" type="ORF">OUZ56_017165</name>
</gene>
<evidence type="ECO:0000313" key="1">
    <source>
        <dbReference type="EMBL" id="KAK4028002.1"/>
    </source>
</evidence>
<dbReference type="Proteomes" id="UP001234178">
    <property type="component" value="Unassembled WGS sequence"/>
</dbReference>
<reference evidence="1 2" key="1">
    <citation type="journal article" date="2023" name="Nucleic Acids Res.">
        <title>The hologenome of Daphnia magna reveals possible DNA methylation and microbiome-mediated evolution of the host genome.</title>
        <authorList>
            <person name="Chaturvedi A."/>
            <person name="Li X."/>
            <person name="Dhandapani V."/>
            <person name="Marshall H."/>
            <person name="Kissane S."/>
            <person name="Cuenca-Cambronero M."/>
            <person name="Asole G."/>
            <person name="Calvet F."/>
            <person name="Ruiz-Romero M."/>
            <person name="Marangio P."/>
            <person name="Guigo R."/>
            <person name="Rago D."/>
            <person name="Mirbahai L."/>
            <person name="Eastwood N."/>
            <person name="Colbourne J.K."/>
            <person name="Zhou J."/>
            <person name="Mallon E."/>
            <person name="Orsini L."/>
        </authorList>
    </citation>
    <scope>NUCLEOTIDE SEQUENCE [LARGE SCALE GENOMIC DNA]</scope>
    <source>
        <strain evidence="1">LRV0_1</strain>
    </source>
</reference>
<dbReference type="EMBL" id="JAOYFB010000038">
    <property type="protein sequence ID" value="KAK4028002.1"/>
    <property type="molecule type" value="Genomic_DNA"/>
</dbReference>
<sequence length="64" mass="7273">MTIPDSLFSVFSASTECSSDRVFFFTVLAEVQRTGARLNFSPSVSTVWFGDYYFSTYSGYAKYH</sequence>
<name>A0ABR0ASA5_9CRUS</name>
<proteinExistence type="predicted"/>
<protein>
    <submittedName>
        <fullName evidence="1">Uncharacterized protein</fullName>
    </submittedName>
</protein>